<organism evidence="1 2">
    <name type="scientific">Roseibacillus ishigakijimensis</name>
    <dbReference type="NCBI Taxonomy" id="454146"/>
    <lineage>
        <taxon>Bacteria</taxon>
        <taxon>Pseudomonadati</taxon>
        <taxon>Verrucomicrobiota</taxon>
        <taxon>Verrucomicrobiia</taxon>
        <taxon>Verrucomicrobiales</taxon>
        <taxon>Verrucomicrobiaceae</taxon>
        <taxon>Roseibacillus</taxon>
    </lineage>
</organism>
<dbReference type="AlphaFoldDB" id="A0A934VIM6"/>
<dbReference type="EMBL" id="JAENIO010000044">
    <property type="protein sequence ID" value="MBK1835233.1"/>
    <property type="molecule type" value="Genomic_DNA"/>
</dbReference>
<evidence type="ECO:0000313" key="1">
    <source>
        <dbReference type="EMBL" id="MBK1835233.1"/>
    </source>
</evidence>
<accession>A0A934VIM6</accession>
<reference evidence="1" key="1">
    <citation type="submission" date="2021-01" db="EMBL/GenBank/DDBJ databases">
        <title>Modified the classification status of verrucomicrobia.</title>
        <authorList>
            <person name="Feng X."/>
        </authorList>
    </citation>
    <scope>NUCLEOTIDE SEQUENCE</scope>
    <source>
        <strain evidence="1">KCTC 12986</strain>
    </source>
</reference>
<keyword evidence="2" id="KW-1185">Reference proteome</keyword>
<protein>
    <submittedName>
        <fullName evidence="1">Uncharacterized protein</fullName>
    </submittedName>
</protein>
<proteinExistence type="predicted"/>
<dbReference type="Proteomes" id="UP000604083">
    <property type="component" value="Unassembled WGS sequence"/>
</dbReference>
<sequence>MVDGFFGIRTPVLGKKKERLVCLPVFLSGHAGDVVHLKIGGNLDIPNLEWRLKSGDATIGVFTNETTTDAEFKALKPAKDEIELVIDGDVAWSAPVHTTRQKSST</sequence>
<comment type="caution">
    <text evidence="1">The sequence shown here is derived from an EMBL/GenBank/DDBJ whole genome shotgun (WGS) entry which is preliminary data.</text>
</comment>
<gene>
    <name evidence="1" type="ORF">JIN78_14275</name>
</gene>
<evidence type="ECO:0000313" key="2">
    <source>
        <dbReference type="Proteomes" id="UP000604083"/>
    </source>
</evidence>
<name>A0A934VIM6_9BACT</name>